<dbReference type="PANTHER" id="PTHR34107">
    <property type="entry name" value="SLL0198 PROTEIN-RELATED"/>
    <property type="match status" value="1"/>
</dbReference>
<evidence type="ECO:0000259" key="1">
    <source>
        <dbReference type="Pfam" id="PF05685"/>
    </source>
</evidence>
<keyword evidence="2" id="KW-0255">Endonuclease</keyword>
<dbReference type="Gene3D" id="3.90.1570.10">
    <property type="entry name" value="tt1808, chain A"/>
    <property type="match status" value="1"/>
</dbReference>
<keyword evidence="2" id="KW-0378">Hydrolase</keyword>
<evidence type="ECO:0000313" key="2">
    <source>
        <dbReference type="EMBL" id="QJD30872.1"/>
    </source>
</evidence>
<accession>A0A858QAB3</accession>
<evidence type="ECO:0000313" key="3">
    <source>
        <dbReference type="Proteomes" id="UP000503004"/>
    </source>
</evidence>
<dbReference type="KEGG" id="metu:GNH96_13450"/>
<protein>
    <submittedName>
        <fullName evidence="2">Uma2 family endonuclease</fullName>
    </submittedName>
</protein>
<dbReference type="GO" id="GO:0004519">
    <property type="term" value="F:endonuclease activity"/>
    <property type="evidence" value="ECO:0007669"/>
    <property type="project" value="UniProtKB-KW"/>
</dbReference>
<dbReference type="EMBL" id="CP046565">
    <property type="protein sequence ID" value="QJD30872.1"/>
    <property type="molecule type" value="Genomic_DNA"/>
</dbReference>
<name>A0A858QAB3_9GAMM</name>
<proteinExistence type="predicted"/>
<dbReference type="Proteomes" id="UP000503004">
    <property type="component" value="Chromosome"/>
</dbReference>
<dbReference type="SUPFAM" id="SSF52980">
    <property type="entry name" value="Restriction endonuclease-like"/>
    <property type="match status" value="1"/>
</dbReference>
<dbReference type="PANTHER" id="PTHR34107:SF4">
    <property type="entry name" value="SLL1222 PROTEIN"/>
    <property type="match status" value="1"/>
</dbReference>
<feature type="domain" description="Putative restriction endonuclease" evidence="1">
    <location>
        <begin position="24"/>
        <end position="181"/>
    </location>
</feature>
<dbReference type="Pfam" id="PF05685">
    <property type="entry name" value="Uma2"/>
    <property type="match status" value="1"/>
</dbReference>
<dbReference type="RefSeq" id="WP_169604147.1">
    <property type="nucleotide sequence ID" value="NZ_CP046565.1"/>
</dbReference>
<dbReference type="InterPro" id="IPR012296">
    <property type="entry name" value="Nuclease_put_TT1808"/>
</dbReference>
<keyword evidence="3" id="KW-1185">Reference proteome</keyword>
<keyword evidence="2" id="KW-0540">Nuclease</keyword>
<dbReference type="InterPro" id="IPR011335">
    <property type="entry name" value="Restrct_endonuc-II-like"/>
</dbReference>
<reference evidence="3" key="1">
    <citation type="submission" date="2019-12" db="EMBL/GenBank/DDBJ databases">
        <authorList>
            <person name="Awala S.I."/>
            <person name="Rhee S.K."/>
        </authorList>
    </citation>
    <scope>NUCLEOTIDE SEQUENCE [LARGE SCALE GENOMIC DNA]</scope>
    <source>
        <strain evidence="3">IM1</strain>
    </source>
</reference>
<dbReference type="CDD" id="cd06260">
    <property type="entry name" value="DUF820-like"/>
    <property type="match status" value="1"/>
</dbReference>
<gene>
    <name evidence="2" type="ORF">GNH96_13450</name>
</gene>
<sequence length="189" mass="21029">MSAVIQDASPYARLLALPETLVGEIIGGELYAQPRPAGPHAVSASALGGELYGFFHKGRGGPGGWWIIDEPEVHFVRDTEVLVPDIAGWRRERMPNPPQDHRFEIVPDWLCEILSPATQRKDRVVKMKVYARYEVAYLWLVDPFARILETYALDGGHWSVTGLYQDQDEVCAPPFEAVTLALGDLWGGS</sequence>
<dbReference type="InterPro" id="IPR008538">
    <property type="entry name" value="Uma2"/>
</dbReference>
<organism evidence="2 3">
    <name type="scientific">Methylococcus geothermalis</name>
    <dbReference type="NCBI Taxonomy" id="2681310"/>
    <lineage>
        <taxon>Bacteria</taxon>
        <taxon>Pseudomonadati</taxon>
        <taxon>Pseudomonadota</taxon>
        <taxon>Gammaproteobacteria</taxon>
        <taxon>Methylococcales</taxon>
        <taxon>Methylococcaceae</taxon>
        <taxon>Methylococcus</taxon>
    </lineage>
</organism>
<dbReference type="AlphaFoldDB" id="A0A858QAB3"/>